<feature type="domain" description="Rhodanese" evidence="3">
    <location>
        <begin position="24"/>
        <end position="142"/>
    </location>
</feature>
<sequence length="303" mass="32872">MDSGISSTDKTWPLIDTAALHASRSARDVILDASWYLPSEKRSTRDDFHASRIPGARRFDFDGVVTDRSSDLPHMMPPRAEFQSHVRRCGINDESRVVIYDTAGIFAAPRAWWMFKAMGHAEVVVLDGGLDAWIAAGYPLESGADLPPFRGNFTARPDRSRIAGTDDVLAAVRAANPQIVDARSAGRFEGRDPEPRPSLRAGHMPGARNLPFGLLLADGRYRPVDELRAAFSAVGIDLARPVIATCGSGVTACIVALAAEQAGIAEVAVYDGSWADWGRDGFPELLVETGSPDFEEGVFHRLK</sequence>
<organism evidence="4 5">
    <name type="scientific">Oryzicola mucosus</name>
    <dbReference type="NCBI Taxonomy" id="2767425"/>
    <lineage>
        <taxon>Bacteria</taxon>
        <taxon>Pseudomonadati</taxon>
        <taxon>Pseudomonadota</taxon>
        <taxon>Alphaproteobacteria</taxon>
        <taxon>Hyphomicrobiales</taxon>
        <taxon>Phyllobacteriaceae</taxon>
        <taxon>Oryzicola</taxon>
    </lineage>
</organism>
<dbReference type="PANTHER" id="PTHR11364:SF27">
    <property type="entry name" value="SULFURTRANSFERASE"/>
    <property type="match status" value="1"/>
</dbReference>
<evidence type="ECO:0000313" key="5">
    <source>
        <dbReference type="Proteomes" id="UP000643405"/>
    </source>
</evidence>
<dbReference type="RefSeq" id="WP_188166518.1">
    <property type="nucleotide sequence ID" value="NZ_JACVVX010000009.1"/>
</dbReference>
<feature type="domain" description="Rhodanese" evidence="3">
    <location>
        <begin position="173"/>
        <end position="286"/>
    </location>
</feature>
<dbReference type="NCBIfam" id="NF008557">
    <property type="entry name" value="PRK11493.1"/>
    <property type="match status" value="1"/>
</dbReference>
<dbReference type="InterPro" id="IPR045078">
    <property type="entry name" value="TST/MPST-like"/>
</dbReference>
<protein>
    <submittedName>
        <fullName evidence="4">3-mercaptopyruvate sulfurtransferase</fullName>
        <ecNumber evidence="4">2.8.1.2</ecNumber>
    </submittedName>
</protein>
<dbReference type="EC" id="2.8.1.2" evidence="4"/>
<name>A0A8J6PZC6_9HYPH</name>
<dbReference type="GO" id="GO:0016784">
    <property type="term" value="F:3-mercaptopyruvate sulfurtransferase activity"/>
    <property type="evidence" value="ECO:0007669"/>
    <property type="project" value="UniProtKB-EC"/>
</dbReference>
<dbReference type="Gene3D" id="3.40.250.10">
    <property type="entry name" value="Rhodanese-like domain"/>
    <property type="match status" value="2"/>
</dbReference>
<dbReference type="PROSITE" id="PS50206">
    <property type="entry name" value="RHODANESE_3"/>
    <property type="match status" value="2"/>
</dbReference>
<dbReference type="AlphaFoldDB" id="A0A8J6PZC6"/>
<accession>A0A8J6PZC6</accession>
<dbReference type="FunFam" id="3.40.250.10:FF:000001">
    <property type="entry name" value="Sulfurtransferase"/>
    <property type="match status" value="1"/>
</dbReference>
<keyword evidence="1 4" id="KW-0808">Transferase</keyword>
<evidence type="ECO:0000259" key="3">
    <source>
        <dbReference type="PROSITE" id="PS50206"/>
    </source>
</evidence>
<keyword evidence="5" id="KW-1185">Reference proteome</keyword>
<evidence type="ECO:0000256" key="2">
    <source>
        <dbReference type="ARBA" id="ARBA00022737"/>
    </source>
</evidence>
<proteinExistence type="predicted"/>
<comment type="caution">
    <text evidence="4">The sequence shown here is derived from an EMBL/GenBank/DDBJ whole genome shotgun (WGS) entry which is preliminary data.</text>
</comment>
<dbReference type="InterPro" id="IPR001763">
    <property type="entry name" value="Rhodanese-like_dom"/>
</dbReference>
<keyword evidence="2" id="KW-0677">Repeat</keyword>
<dbReference type="SMART" id="SM00450">
    <property type="entry name" value="RHOD"/>
    <property type="match status" value="2"/>
</dbReference>
<dbReference type="Pfam" id="PF00581">
    <property type="entry name" value="Rhodanese"/>
    <property type="match status" value="2"/>
</dbReference>
<dbReference type="Proteomes" id="UP000643405">
    <property type="component" value="Unassembled WGS sequence"/>
</dbReference>
<dbReference type="CDD" id="cd01449">
    <property type="entry name" value="TST_Repeat_2"/>
    <property type="match status" value="1"/>
</dbReference>
<gene>
    <name evidence="4" type="primary">sseA</name>
    <name evidence="4" type="ORF">ICI42_20720</name>
</gene>
<evidence type="ECO:0000256" key="1">
    <source>
        <dbReference type="ARBA" id="ARBA00022679"/>
    </source>
</evidence>
<dbReference type="GO" id="GO:0004792">
    <property type="term" value="F:thiosulfate-cyanide sulfurtransferase activity"/>
    <property type="evidence" value="ECO:0007669"/>
    <property type="project" value="TreeGrafter"/>
</dbReference>
<evidence type="ECO:0000313" key="4">
    <source>
        <dbReference type="EMBL" id="MBD0417077.1"/>
    </source>
</evidence>
<dbReference type="InterPro" id="IPR036873">
    <property type="entry name" value="Rhodanese-like_dom_sf"/>
</dbReference>
<dbReference type="CDD" id="cd01448">
    <property type="entry name" value="TST_Repeat_1"/>
    <property type="match status" value="1"/>
</dbReference>
<reference evidence="4" key="1">
    <citation type="submission" date="2020-09" db="EMBL/GenBank/DDBJ databases">
        <title>Genome seq and assembly of Tianweitania sp.</title>
        <authorList>
            <person name="Chhetri G."/>
        </authorList>
    </citation>
    <scope>NUCLEOTIDE SEQUENCE</scope>
    <source>
        <strain evidence="4">Rool2</strain>
    </source>
</reference>
<dbReference type="PANTHER" id="PTHR11364">
    <property type="entry name" value="THIOSULFATE SULFERTANSFERASE"/>
    <property type="match status" value="1"/>
</dbReference>
<dbReference type="EMBL" id="JACVVX010000009">
    <property type="protein sequence ID" value="MBD0417077.1"/>
    <property type="molecule type" value="Genomic_DNA"/>
</dbReference>
<dbReference type="SUPFAM" id="SSF52821">
    <property type="entry name" value="Rhodanese/Cell cycle control phosphatase"/>
    <property type="match status" value="2"/>
</dbReference>